<feature type="compositionally biased region" description="Low complexity" evidence="1">
    <location>
        <begin position="67"/>
        <end position="78"/>
    </location>
</feature>
<feature type="compositionally biased region" description="Polar residues" evidence="1">
    <location>
        <begin position="1"/>
        <end position="19"/>
    </location>
</feature>
<protein>
    <submittedName>
        <fullName evidence="2">Uncharacterized protein</fullName>
    </submittedName>
</protein>
<evidence type="ECO:0000256" key="1">
    <source>
        <dbReference type="SAM" id="MobiDB-lite"/>
    </source>
</evidence>
<keyword evidence="3" id="KW-1185">Reference proteome</keyword>
<dbReference type="VEuPathDB" id="FungiDB:EYZ11_009046"/>
<gene>
    <name evidence="2" type="ORF">EYZ11_009046</name>
</gene>
<organism evidence="2 3">
    <name type="scientific">Aspergillus tanneri</name>
    <dbReference type="NCBI Taxonomy" id="1220188"/>
    <lineage>
        <taxon>Eukaryota</taxon>
        <taxon>Fungi</taxon>
        <taxon>Dikarya</taxon>
        <taxon>Ascomycota</taxon>
        <taxon>Pezizomycotina</taxon>
        <taxon>Eurotiomycetes</taxon>
        <taxon>Eurotiomycetidae</taxon>
        <taxon>Eurotiales</taxon>
        <taxon>Aspergillaceae</taxon>
        <taxon>Aspergillus</taxon>
        <taxon>Aspergillus subgen. Circumdati</taxon>
    </lineage>
</organism>
<proteinExistence type="predicted"/>
<evidence type="ECO:0000313" key="2">
    <source>
        <dbReference type="EMBL" id="THC91489.1"/>
    </source>
</evidence>
<reference evidence="2 3" key="1">
    <citation type="submission" date="2019-03" db="EMBL/GenBank/DDBJ databases">
        <title>The genome sequence of a newly discovered highly antifungal drug resistant Aspergillus species, Aspergillus tanneri NIH 1004.</title>
        <authorList>
            <person name="Mounaud S."/>
            <person name="Singh I."/>
            <person name="Joardar V."/>
            <person name="Pakala S."/>
            <person name="Pakala S."/>
            <person name="Venepally P."/>
            <person name="Hoover J."/>
            <person name="Nierman W."/>
            <person name="Chung J."/>
            <person name="Losada L."/>
        </authorList>
    </citation>
    <scope>NUCLEOTIDE SEQUENCE [LARGE SCALE GENOMIC DNA]</scope>
    <source>
        <strain evidence="2 3">NIH1004</strain>
    </source>
</reference>
<feature type="compositionally biased region" description="Polar residues" evidence="1">
    <location>
        <begin position="34"/>
        <end position="46"/>
    </location>
</feature>
<comment type="caution">
    <text evidence="2">The sequence shown here is derived from an EMBL/GenBank/DDBJ whole genome shotgun (WGS) entry which is preliminary data.</text>
</comment>
<name>A0A4S3J8W6_9EURO</name>
<dbReference type="AlphaFoldDB" id="A0A4S3J8W6"/>
<dbReference type="STRING" id="1220188.A0A4S3J8W6"/>
<sequence length="203" mass="21867">MAGSPVSDSKSGKTMSSRLLTMKFMQRAAASAAVNDTPQPSTDDSNPPTPKRHRTDPHQSHSPATPSSDLEAISAALAAEEDRRREVVSRQAAEAGETEWVLDFGSDTQYAPQPQVITADSLDADDDDMVYGGRQAYGNFKRKKKTWIADNGGDEGEGDVDSMIEKAKSKVNPPPVRLSKLTSISGGRQAMIGGSKPQKKRKH</sequence>
<evidence type="ECO:0000313" key="3">
    <source>
        <dbReference type="Proteomes" id="UP000308092"/>
    </source>
</evidence>
<feature type="region of interest" description="Disordered" evidence="1">
    <location>
        <begin position="1"/>
        <end position="107"/>
    </location>
</feature>
<accession>A0A4S3J8W6</accession>
<feature type="region of interest" description="Disordered" evidence="1">
    <location>
        <begin position="167"/>
        <end position="203"/>
    </location>
</feature>
<dbReference type="Proteomes" id="UP000308092">
    <property type="component" value="Unassembled WGS sequence"/>
</dbReference>
<dbReference type="EMBL" id="SOSA01000410">
    <property type="protein sequence ID" value="THC91489.1"/>
    <property type="molecule type" value="Genomic_DNA"/>
</dbReference>